<feature type="coiled-coil region" evidence="1">
    <location>
        <begin position="392"/>
        <end position="419"/>
    </location>
</feature>
<dbReference type="GeneID" id="39731171"/>
<evidence type="ECO:0000256" key="1">
    <source>
        <dbReference type="SAM" id="Coils"/>
    </source>
</evidence>
<comment type="caution">
    <text evidence="3">The sequence shown here is derived from an EMBL/GenBank/DDBJ whole genome shotgun (WGS) entry which is preliminary data.</text>
</comment>
<dbReference type="EMBL" id="CVMV01000032">
    <property type="protein sequence ID" value="CRG95237.1"/>
    <property type="molecule type" value="Genomic_DNA"/>
</dbReference>
<dbReference type="VEuPathDB" id="PlasmoDB:PGAL8A_00264200"/>
<sequence>MLYIGCFFFFLQFYGLVKICVSEEFQKKEENFLLKTCTDEEKREFANLQNEGDECRNIEAHMNPLDASLGNETNSEQNIQEVLFVLNDKIYNLPCYIFDLQNSPSSSQNNTSNLQVFESTLQNIYCDLPGTSSASNEVNVTENNSINLQTNTSSSQNNTSNLQVFESTLQSIYCDIPGTSSASNEVNVTENNSINLQTNTSSSQNNTSNLQVFESTLQNIYCDLPGTSSASNEVNVTENNSINLQTNTSSSQNNTSNLQVFESTLQNIYCDLPSTSSAYYEVNVTENNSINLQTNTSSSQNNTSNSQVFESILQSIYCDLPGTSSASNEVNVTGNNSINLQGTTYDPHYIYFVLQSNINNSQNAPHDLRNNSFNLQNSSSNFQTNSALQFVYSILRTNVDNLQDELINLQNNQSDSQYKTCNLQYTSINSGAVDNFIKNTISSLQNVINISCEEKMNTDNNEKDCNSLLKRKCEQITEDSVKKRKLRKRGKEDKVTICESIPSCSTDSPETSDSTISNKSFISLLLSNVFELDLEKLLTMIFSLQNKFNSLKDEYNEFAKVLYFNIDSLKRFSDIAIQDIDPTILDEMEDHYFKNKTYKYMMNNKKFFLLLASNEKEKYIIKNEQKIINAIRSSISCFNSLLSGIKRILESHKIMERVLNSSLYYEFFVSKYILISEESALLYNEIFQNLDDLMNITEVSLEKGTLPFNKLNIDLLGDLIDKYNNSTMLFNRCFKDFEAFFGSQNISYKDNKMLVKTLFHLLNDQYMNNKIIFNERMITPYEKNISEIISKILLEEEEDISFYRNKASTLVNLKDEEMNINNTSLAHLLGSETGKRTLISVCENILRSLRYLFFLKKAESLNKIFLFFKKINTIISEKKFDENNSESKKLVETSLNELKDLRKIYNETKLSIGGRSSFLAIRQNILAIQDYYNSLLSIMNLINNVLVDIIKTNDNIHIRSRKTKFINRLKLRIIYMLFYISKVTKEFNIKIIQ</sequence>
<organism evidence="3 4">
    <name type="scientific">Plasmodium gallinaceum</name>
    <dbReference type="NCBI Taxonomy" id="5849"/>
    <lineage>
        <taxon>Eukaryota</taxon>
        <taxon>Sar</taxon>
        <taxon>Alveolata</taxon>
        <taxon>Apicomplexa</taxon>
        <taxon>Aconoidasida</taxon>
        <taxon>Haemosporida</taxon>
        <taxon>Plasmodiidae</taxon>
        <taxon>Plasmodium</taxon>
        <taxon>Plasmodium (Haemamoeba)</taxon>
    </lineage>
</organism>
<evidence type="ECO:0000313" key="3">
    <source>
        <dbReference type="EMBL" id="CRG95237.1"/>
    </source>
</evidence>
<accession>A0A1J1GSF5</accession>
<feature type="signal peptide" evidence="2">
    <location>
        <begin position="1"/>
        <end position="22"/>
    </location>
</feature>
<gene>
    <name evidence="3" type="ORF">PGAL8A_00264200</name>
</gene>
<keyword evidence="1" id="KW-0175">Coiled coil</keyword>
<keyword evidence="2" id="KW-0732">Signal</keyword>
<reference evidence="3" key="1">
    <citation type="submission" date="2015-04" db="EMBL/GenBank/DDBJ databases">
        <authorList>
            <consortium name="Pathogen Informatics"/>
        </authorList>
    </citation>
    <scope>NUCLEOTIDE SEQUENCE [LARGE SCALE GENOMIC DNA]</scope>
    <source>
        <strain evidence="3">8A</strain>
    </source>
</reference>
<proteinExistence type="predicted"/>
<evidence type="ECO:0000313" key="4">
    <source>
        <dbReference type="Proteomes" id="UP000220797"/>
    </source>
</evidence>
<name>A0A1J1GSF5_PLAGA</name>
<evidence type="ECO:0000256" key="2">
    <source>
        <dbReference type="SAM" id="SignalP"/>
    </source>
</evidence>
<protein>
    <submittedName>
        <fullName evidence="3">Surface-associated interspersed protein (SURFIN)</fullName>
    </submittedName>
</protein>
<feature type="chain" id="PRO_5012791738" evidence="2">
    <location>
        <begin position="23"/>
        <end position="993"/>
    </location>
</feature>
<dbReference type="RefSeq" id="XP_028528049.1">
    <property type="nucleotide sequence ID" value="XM_028671392.1"/>
</dbReference>
<dbReference type="Proteomes" id="UP000220797">
    <property type="component" value="Unassembled WGS sequence"/>
</dbReference>
<dbReference type="AlphaFoldDB" id="A0A1J1GSF5"/>
<keyword evidence="4" id="KW-1185">Reference proteome</keyword>